<accession>A0A8C6T1F2</accession>
<feature type="region of interest" description="Disordered" evidence="10">
    <location>
        <begin position="1"/>
        <end position="300"/>
    </location>
</feature>
<dbReference type="Pfam" id="PF00784">
    <property type="entry name" value="MyTH4"/>
    <property type="match status" value="1"/>
</dbReference>
<dbReference type="InterPro" id="IPR027417">
    <property type="entry name" value="P-loop_NTPase"/>
</dbReference>
<feature type="domain" description="SH3" evidence="11">
    <location>
        <begin position="1563"/>
        <end position="1624"/>
    </location>
</feature>
<feature type="compositionally biased region" description="Polar residues" evidence="10">
    <location>
        <begin position="255"/>
        <end position="273"/>
    </location>
</feature>
<feature type="region of interest" description="Disordered" evidence="10">
    <location>
        <begin position="506"/>
        <end position="543"/>
    </location>
</feature>
<name>A0A8C6T1F2_9GOBI</name>
<evidence type="ECO:0000313" key="15">
    <source>
        <dbReference type="Proteomes" id="UP000694523"/>
    </source>
</evidence>
<dbReference type="FunFam" id="1.10.10.820:FF:000001">
    <property type="entry name" value="Myosin heavy chain"/>
    <property type="match status" value="1"/>
</dbReference>
<evidence type="ECO:0000256" key="5">
    <source>
        <dbReference type="ARBA" id="ARBA00023123"/>
    </source>
</evidence>
<reference evidence="14" key="2">
    <citation type="submission" date="2025-09" db="UniProtKB">
        <authorList>
            <consortium name="Ensembl"/>
        </authorList>
    </citation>
    <scope>IDENTIFICATION</scope>
</reference>
<dbReference type="InterPro" id="IPR036961">
    <property type="entry name" value="Kinesin_motor_dom_sf"/>
</dbReference>
<dbReference type="SUPFAM" id="SSF52540">
    <property type="entry name" value="P-loop containing nucleoside triphosphate hydrolases"/>
    <property type="match status" value="1"/>
</dbReference>
<dbReference type="GO" id="GO:0003774">
    <property type="term" value="F:cytoskeletal motor activity"/>
    <property type="evidence" value="ECO:0007669"/>
    <property type="project" value="InterPro"/>
</dbReference>
<evidence type="ECO:0000256" key="6">
    <source>
        <dbReference type="ARBA" id="ARBA00023175"/>
    </source>
</evidence>
<dbReference type="InterPro" id="IPR051567">
    <property type="entry name" value="Unconventional_Myosin_ATPase"/>
</dbReference>
<dbReference type="PROSITE" id="PS50002">
    <property type="entry name" value="SH3"/>
    <property type="match status" value="1"/>
</dbReference>
<feature type="compositionally biased region" description="Pro residues" evidence="10">
    <location>
        <begin position="1340"/>
        <end position="1359"/>
    </location>
</feature>
<dbReference type="InterPro" id="IPR001609">
    <property type="entry name" value="Myosin_head_motor_dom-like"/>
</dbReference>
<evidence type="ECO:0000256" key="4">
    <source>
        <dbReference type="ARBA" id="ARBA00022840"/>
    </source>
</evidence>
<evidence type="ECO:0000256" key="1">
    <source>
        <dbReference type="ARBA" id="ARBA00008314"/>
    </source>
</evidence>
<feature type="compositionally biased region" description="Basic and acidic residues" evidence="10">
    <location>
        <begin position="210"/>
        <end position="254"/>
    </location>
</feature>
<reference evidence="14" key="1">
    <citation type="submission" date="2025-08" db="UniProtKB">
        <authorList>
            <consortium name="Ensembl"/>
        </authorList>
    </citation>
    <scope>IDENTIFICATION</scope>
</reference>
<dbReference type="PROSITE" id="PS51456">
    <property type="entry name" value="MYOSIN_MOTOR"/>
    <property type="match status" value="1"/>
</dbReference>
<feature type="compositionally biased region" description="Pro residues" evidence="10">
    <location>
        <begin position="1659"/>
        <end position="1668"/>
    </location>
</feature>
<keyword evidence="3" id="KW-0547">Nucleotide-binding</keyword>
<keyword evidence="5 9" id="KW-0518">Myosin</keyword>
<evidence type="ECO:0000256" key="3">
    <source>
        <dbReference type="ARBA" id="ARBA00022741"/>
    </source>
</evidence>
<dbReference type="InterPro" id="IPR000857">
    <property type="entry name" value="MyTH4_dom"/>
</dbReference>
<dbReference type="SUPFAM" id="SSF50044">
    <property type="entry name" value="SH3-domain"/>
    <property type="match status" value="1"/>
</dbReference>
<dbReference type="Pfam" id="PF00063">
    <property type="entry name" value="Myosin_head"/>
    <property type="match status" value="1"/>
</dbReference>
<feature type="compositionally biased region" description="Acidic residues" evidence="10">
    <location>
        <begin position="159"/>
        <end position="176"/>
    </location>
</feature>
<feature type="domain" description="MyTH4" evidence="12">
    <location>
        <begin position="1009"/>
        <end position="1187"/>
    </location>
</feature>
<feature type="compositionally biased region" description="Basic and acidic residues" evidence="10">
    <location>
        <begin position="35"/>
        <end position="46"/>
    </location>
</feature>
<feature type="region of interest" description="Disordered" evidence="10">
    <location>
        <begin position="1264"/>
        <end position="1283"/>
    </location>
</feature>
<dbReference type="Gene3D" id="2.30.29.30">
    <property type="entry name" value="Pleckstrin-homology domain (PH domain)/Phosphotyrosine-binding domain (PTB)"/>
    <property type="match status" value="1"/>
</dbReference>
<dbReference type="Gene3D" id="1.25.40.530">
    <property type="entry name" value="MyTH4 domain"/>
    <property type="match status" value="1"/>
</dbReference>
<feature type="compositionally biased region" description="Polar residues" evidence="10">
    <location>
        <begin position="508"/>
        <end position="520"/>
    </location>
</feature>
<feature type="compositionally biased region" description="Basic and acidic residues" evidence="10">
    <location>
        <begin position="59"/>
        <end position="76"/>
    </location>
</feature>
<proteinExistence type="inferred from homology"/>
<evidence type="ECO:0000256" key="7">
    <source>
        <dbReference type="ARBA" id="ARBA00023203"/>
    </source>
</evidence>
<feature type="region of interest" description="Disordered" evidence="10">
    <location>
        <begin position="454"/>
        <end position="485"/>
    </location>
</feature>
<keyword evidence="6" id="KW-0505">Motor protein</keyword>
<evidence type="ECO:0000256" key="10">
    <source>
        <dbReference type="SAM" id="MobiDB-lite"/>
    </source>
</evidence>
<feature type="compositionally biased region" description="Basic and acidic residues" evidence="10">
    <location>
        <begin position="103"/>
        <end position="121"/>
    </location>
</feature>
<evidence type="ECO:0000256" key="9">
    <source>
        <dbReference type="PROSITE-ProRule" id="PRU00782"/>
    </source>
</evidence>
<dbReference type="PROSITE" id="PS51016">
    <property type="entry name" value="MYTH4"/>
    <property type="match status" value="1"/>
</dbReference>
<dbReference type="PRINTS" id="PR00193">
    <property type="entry name" value="MYOSINHEAVY"/>
</dbReference>
<keyword evidence="2 8" id="KW-0728">SH3 domain</keyword>
<dbReference type="Ensembl" id="ENSNMLT00000016174.1">
    <property type="protein sequence ID" value="ENSNMLP00000014381.1"/>
    <property type="gene ID" value="ENSNMLG00000009607.1"/>
</dbReference>
<organism evidence="14 15">
    <name type="scientific">Neogobius melanostomus</name>
    <name type="common">round goby</name>
    <dbReference type="NCBI Taxonomy" id="47308"/>
    <lineage>
        <taxon>Eukaryota</taxon>
        <taxon>Metazoa</taxon>
        <taxon>Chordata</taxon>
        <taxon>Craniata</taxon>
        <taxon>Vertebrata</taxon>
        <taxon>Euteleostomi</taxon>
        <taxon>Actinopterygii</taxon>
        <taxon>Neopterygii</taxon>
        <taxon>Teleostei</taxon>
        <taxon>Neoteleostei</taxon>
        <taxon>Acanthomorphata</taxon>
        <taxon>Gobiaria</taxon>
        <taxon>Gobiiformes</taxon>
        <taxon>Gobioidei</taxon>
        <taxon>Gobiidae</taxon>
        <taxon>Benthophilinae</taxon>
        <taxon>Neogobiini</taxon>
        <taxon>Neogobius</taxon>
    </lineage>
</organism>
<dbReference type="InterPro" id="IPR059004">
    <property type="entry name" value="MYO15"/>
</dbReference>
<evidence type="ECO:0008006" key="16">
    <source>
        <dbReference type="Google" id="ProtNLM"/>
    </source>
</evidence>
<comment type="similarity">
    <text evidence="1 9">Belongs to the TRAFAC class myosin-kinesin ATPase superfamily. Myosin family.</text>
</comment>
<dbReference type="Gene3D" id="3.40.850.10">
    <property type="entry name" value="Kinesin motor domain"/>
    <property type="match status" value="1"/>
</dbReference>
<dbReference type="PANTHER" id="PTHR22692">
    <property type="entry name" value="MYOSIN VII, XV"/>
    <property type="match status" value="1"/>
</dbReference>
<dbReference type="InterPro" id="IPR038185">
    <property type="entry name" value="MyTH4_dom_sf"/>
</dbReference>
<dbReference type="Gene3D" id="1.20.58.530">
    <property type="match status" value="1"/>
</dbReference>
<dbReference type="Proteomes" id="UP000694523">
    <property type="component" value="Unplaced"/>
</dbReference>
<dbReference type="InterPro" id="IPR036028">
    <property type="entry name" value="SH3-like_dom_sf"/>
</dbReference>
<feature type="region of interest" description="Disordered" evidence="10">
    <location>
        <begin position="1298"/>
        <end position="1364"/>
    </location>
</feature>
<keyword evidence="4" id="KW-0067">ATP-binding</keyword>
<feature type="compositionally biased region" description="Basic and acidic residues" evidence="10">
    <location>
        <begin position="1"/>
        <end position="25"/>
    </location>
</feature>
<dbReference type="PANTHER" id="PTHR22692:SF16">
    <property type="entry name" value="MYOSIN XVB"/>
    <property type="match status" value="1"/>
</dbReference>
<dbReference type="SMART" id="SM00326">
    <property type="entry name" value="SH3"/>
    <property type="match status" value="1"/>
</dbReference>
<dbReference type="Pfam" id="PF26570">
    <property type="entry name" value="MYO15"/>
    <property type="match status" value="1"/>
</dbReference>
<sequence>MPKEKVSLLRSGETKRARKKDEPKKGQSKQTVKQTGKETNGRDKLKSRGPRQKPLTEAGNKRGDKESESESEEATRSSEGSSEEADETDHEKRQQEEEEEEHNSEHENSLSSEESSHKSRLDITPTAEQESEPESDSDRAASESEEEQSAEPSTQQENQEQDENSPESESADGSDEELAKKPVARSRRRPRQSAASKPVQVRSKKMFKKNNAEKTAEKQEKRLAKAERQRLQKEAKQKAKEEKKNKKRLEKQTESKSQNPEGQSKKPISTNQIEDTDSTDKGSQDEEEETMERTLSTAMKAQDRVMLLKAKSKNLRTLLGPEGTEEKQSEESPVQGLQLKKAQLMSLQTKTNKMLSKSKLVVESTQAEAAASEAGKVNLSKHLISGKKGMSSLQKMSGWIQKKMHRGCNLRKKISVWAKAIGFSRWLSVQAGKRKQASSKPKGNLFKHRMAVKMAGKSTFPSKKKKASEAVKENQQASQEPLDVSGDRDLEAKFAVVFPRMNKMNKAKSISTQGTSQATGPSEGASANGESRPPKPGARLVLPVKPDLSLLKSPKKPLPDGTITLSNHFWSTLAPLSTSDVFSPLCLQKPMEVFPILESFGNAKTILNDNSSRFGKYLGSVVGTSLSQYLLEKSRVVFQAGEERNFHVFYEMLAGMNDWDKQELYLQGAETYYYLNQGGACELKGKHDKQDFLFLVQCFETIGLHPEQISTVWAVLSSILQLGNICFSSYESESLEVARIFSQCEARRVGSLLQISSEALQTVITHRVTVMDVCSEDFKCENDVFSFCRDAIAKALYSVLFHWLLEQINDWLSPAEMDSTVGVVDIYGFEDLAVNSFEQLCINFANEQLQHFVNKAVLTQEQVCQIQWYPVPLKSSASCVDLISSRPHAYLTKLLNMFLITLATDHTFLQKCHYHHGNNPFYAKPKIPTPVFTVYHYAGAVTYQVHNFLNKNHDQFRTEVLELFARSRLNLPGIFDLNYVSAQLRHAGILETIHIRKEGYPISYVLKVFLKERLYQQLEDRWSSTQTWAAITIQRNIRGFLCRRNFRFFKEKAIVIQSHIRGHQARCKFTGEQDLSLWQEQVLGNFIVEKCQSRSGLRDEILTQLVYHTLEQKDEQTALRGWLLLTSCLSAFTPSPALDRPLLKYVSDQAPDQYCSLCQHKLLTSLQLPPPSTRIYPPTQLEWTCNQKRSGMLLEVHTFNDEKLTAEVESWTTGEQLTSWLLHFRGVTEALQGWSVSLFADEGWTDLAGSDFVMDLLAGAEADVQLPRGPPRQGNRTSSSLMETGVTPQPAAAQYMNRLQTPSPPSSPVSTRGRRAISNNMRQKQRPLEELFNSQRSKQAPPPPPPPETPPPPPPPPPLHLGLHLISRASPTPRKQLRLFSVRIPTSVFRLMLCFMLCVQVFYPKELFNRPYILNLLCEQIMRDTYSDSCLRISREERRKMKDLLANFNVGTNISTIQDDFMKKRIVIAARDNWENYFSRLFPVKVESQDAQILGVTHRGIRLLKVPYQSVLCCCSFAEMMSVELREEDKVDVGLKSESMVLESSRAPQITAMIKHFLHELIQGSGHVVALKSHMTDDKSMLSFNRGDIIRLQTMEGLQAGWKFGSTGGRSGLFPAELTQPSAAPDYHGLHLDRRDERRKSMRSLRPPPGPARQGSPQQEPPLQGPPPDSRESSVQGSVHSRYSTQNSVEHQDVHMPMAEFAMKYFRYISINLCIYKYKLKFLFVCRSSCTLGWRLLNLCTGFFSCSGTLQPYLFRHLELLARSMDNPYQVPAVPPPPLCLCVTDGVVRPLHPEEYIFDFLLDDLSISLSLRRLIWRSALSFNNGLYIDFHYQQVLQSVPYYRALHTFKALCTFHRLLVTLPHFGSSLFWAEKVNQRGVPSPCTVGISQDGVLFINPKTQVQ</sequence>
<evidence type="ECO:0000259" key="11">
    <source>
        <dbReference type="PROSITE" id="PS50002"/>
    </source>
</evidence>
<dbReference type="PROSITE" id="PS50096">
    <property type="entry name" value="IQ"/>
    <property type="match status" value="2"/>
</dbReference>
<keyword evidence="15" id="KW-1185">Reference proteome</keyword>
<dbReference type="Gene3D" id="2.30.30.40">
    <property type="entry name" value="SH3 Domains"/>
    <property type="match status" value="1"/>
</dbReference>
<dbReference type="InterPro" id="IPR001452">
    <property type="entry name" value="SH3_domain"/>
</dbReference>
<feature type="region of interest" description="Disordered" evidence="10">
    <location>
        <begin position="1637"/>
        <end position="1688"/>
    </location>
</feature>
<dbReference type="GO" id="GO:0003779">
    <property type="term" value="F:actin binding"/>
    <property type="evidence" value="ECO:0007669"/>
    <property type="project" value="UniProtKB-KW"/>
</dbReference>
<dbReference type="GO" id="GO:0016459">
    <property type="term" value="C:myosin complex"/>
    <property type="evidence" value="ECO:0007669"/>
    <property type="project" value="UniProtKB-KW"/>
</dbReference>
<dbReference type="InterPro" id="IPR000048">
    <property type="entry name" value="IQ_motif_EF-hand-BS"/>
</dbReference>
<protein>
    <recommendedName>
        <fullName evidence="16">Myosin XVB</fullName>
    </recommendedName>
</protein>
<dbReference type="SMART" id="SM00139">
    <property type="entry name" value="MyTH4"/>
    <property type="match status" value="1"/>
</dbReference>
<keyword evidence="7 9" id="KW-0009">Actin-binding</keyword>
<dbReference type="SMART" id="SM00015">
    <property type="entry name" value="IQ"/>
    <property type="match status" value="2"/>
</dbReference>
<evidence type="ECO:0000259" key="12">
    <source>
        <dbReference type="PROSITE" id="PS51016"/>
    </source>
</evidence>
<dbReference type="Gene3D" id="1.20.120.720">
    <property type="entry name" value="Myosin VI head, motor domain, U50 subdomain"/>
    <property type="match status" value="1"/>
</dbReference>
<dbReference type="Pfam" id="PF00612">
    <property type="entry name" value="IQ"/>
    <property type="match status" value="2"/>
</dbReference>
<evidence type="ECO:0000313" key="14">
    <source>
        <dbReference type="Ensembl" id="ENSNMLP00000014381.1"/>
    </source>
</evidence>
<dbReference type="Gene3D" id="1.10.10.820">
    <property type="match status" value="1"/>
</dbReference>
<comment type="caution">
    <text evidence="9">Lacks conserved residue(s) required for the propagation of feature annotation.</text>
</comment>
<evidence type="ECO:0000259" key="13">
    <source>
        <dbReference type="PROSITE" id="PS51456"/>
    </source>
</evidence>
<dbReference type="SMART" id="SM00242">
    <property type="entry name" value="MYSc"/>
    <property type="match status" value="1"/>
</dbReference>
<feature type="compositionally biased region" description="Polar residues" evidence="10">
    <location>
        <begin position="1673"/>
        <end position="1688"/>
    </location>
</feature>
<evidence type="ECO:0000256" key="2">
    <source>
        <dbReference type="ARBA" id="ARBA00022443"/>
    </source>
</evidence>
<feature type="domain" description="Myosin motor" evidence="13">
    <location>
        <begin position="593"/>
        <end position="964"/>
    </location>
</feature>
<evidence type="ECO:0000256" key="8">
    <source>
        <dbReference type="PROSITE-ProRule" id="PRU00192"/>
    </source>
</evidence>
<feature type="compositionally biased region" description="Basic residues" evidence="10">
    <location>
        <begin position="182"/>
        <end position="191"/>
    </location>
</feature>
<dbReference type="GO" id="GO:0005524">
    <property type="term" value="F:ATP binding"/>
    <property type="evidence" value="ECO:0007669"/>
    <property type="project" value="UniProtKB-KW"/>
</dbReference>
<dbReference type="Pfam" id="PF14604">
    <property type="entry name" value="SH3_9"/>
    <property type="match status" value="1"/>
</dbReference>
<dbReference type="InterPro" id="IPR011993">
    <property type="entry name" value="PH-like_dom_sf"/>
</dbReference>